<gene>
    <name evidence="11" type="ORF">CKAN_01055200</name>
</gene>
<evidence type="ECO:0000256" key="3">
    <source>
        <dbReference type="ARBA" id="ARBA00022490"/>
    </source>
</evidence>
<dbReference type="AlphaFoldDB" id="A0A443NTK2"/>
<proteinExistence type="inferred from homology"/>
<dbReference type="Pfam" id="PF26216">
    <property type="entry name" value="GDPGP1_C"/>
    <property type="match status" value="1"/>
</dbReference>
<comment type="similarity">
    <text evidence="2">Belongs to the GDPGP1 family.</text>
</comment>
<sequence length="383" mass="43045">MVSVKQYEDDYCLVKQNSAFELSECPRDPLRGIKFPLYCFGSLPAKGNDDSYGGTSCTVEEEQSLLDCLLLSQWEDRSWKGLLKYDVTNCETKFISGSLKFIAQLSEGWSPNCFTECVENKILLPFDPFKFNCMKTLGEELLFCVASGENASSELITSSMVPNDGNLIILNATPVEYGHIFIIPRDFYYLPQFLDARSLEMAAQVAIDINNSSFRVFYDYHASSRVNHLYFQACYYANPLPVEHVPVVPVTGNWQKSGIQICEVSDYPIKALLFKAEENFKILVTIVSEICCSLQRQNIAFSLLISECGMKMVLFPQVHTSSASVCNLSAWECGGHFVYRSRHDFDLANEETVVERLAAISLQSKSFQAVKQLSCSIASQRAS</sequence>
<accession>A0A443NTK2</accession>
<feature type="domain" description="GDPGP1-like N-terminal" evidence="10">
    <location>
        <begin position="66"/>
        <end position="234"/>
    </location>
</feature>
<keyword evidence="3" id="KW-0963">Cytoplasm</keyword>
<evidence type="ECO:0000256" key="5">
    <source>
        <dbReference type="ARBA" id="ARBA00022679"/>
    </source>
</evidence>
<evidence type="ECO:0000256" key="4">
    <source>
        <dbReference type="ARBA" id="ARBA00022658"/>
    </source>
</evidence>
<keyword evidence="8" id="KW-0378">Hydrolase</keyword>
<keyword evidence="6" id="KW-0548">Nucleotidyltransferase</keyword>
<evidence type="ECO:0000256" key="2">
    <source>
        <dbReference type="ARBA" id="ARBA00006451"/>
    </source>
</evidence>
<dbReference type="GO" id="GO:0016787">
    <property type="term" value="F:hydrolase activity"/>
    <property type="evidence" value="ECO:0007669"/>
    <property type="project" value="UniProtKB-KW"/>
</dbReference>
<evidence type="ECO:0000259" key="10">
    <source>
        <dbReference type="Pfam" id="PF26217"/>
    </source>
</evidence>
<dbReference type="Pfam" id="PF26217">
    <property type="entry name" value="GDPGP1_N"/>
    <property type="match status" value="1"/>
</dbReference>
<dbReference type="GO" id="GO:0005737">
    <property type="term" value="C:cytoplasm"/>
    <property type="evidence" value="ECO:0007669"/>
    <property type="project" value="UniProtKB-SubCell"/>
</dbReference>
<organism evidence="11 12">
    <name type="scientific">Cinnamomum micranthum f. kanehirae</name>
    <dbReference type="NCBI Taxonomy" id="337451"/>
    <lineage>
        <taxon>Eukaryota</taxon>
        <taxon>Viridiplantae</taxon>
        <taxon>Streptophyta</taxon>
        <taxon>Embryophyta</taxon>
        <taxon>Tracheophyta</taxon>
        <taxon>Spermatophyta</taxon>
        <taxon>Magnoliopsida</taxon>
        <taxon>Magnoliidae</taxon>
        <taxon>Laurales</taxon>
        <taxon>Lauraceae</taxon>
        <taxon>Cinnamomum</taxon>
    </lineage>
</organism>
<dbReference type="STRING" id="337451.A0A443NTK2"/>
<dbReference type="PANTHER" id="PTHR20884">
    <property type="entry name" value="GDP-D-GLUCOSE PHOSPHORYLASE 1"/>
    <property type="match status" value="1"/>
</dbReference>
<evidence type="ECO:0000313" key="12">
    <source>
        <dbReference type="Proteomes" id="UP000283530"/>
    </source>
</evidence>
<comment type="caution">
    <text evidence="11">The sequence shown here is derived from an EMBL/GenBank/DDBJ whole genome shotgun (WGS) entry which is preliminary data.</text>
</comment>
<dbReference type="OrthoDB" id="417175at2759"/>
<keyword evidence="5" id="KW-0808">Transferase</keyword>
<evidence type="ECO:0000256" key="8">
    <source>
        <dbReference type="ARBA" id="ARBA00022801"/>
    </source>
</evidence>
<feature type="domain" description="GDPGP1-like C-terminal" evidence="9">
    <location>
        <begin position="241"/>
        <end position="379"/>
    </location>
</feature>
<dbReference type="PANTHER" id="PTHR20884:SF9">
    <property type="entry name" value="OS12G0612100 PROTEIN"/>
    <property type="match status" value="1"/>
</dbReference>
<reference evidence="11 12" key="1">
    <citation type="journal article" date="2019" name="Nat. Plants">
        <title>Stout camphor tree genome fills gaps in understanding of flowering plant genome evolution.</title>
        <authorList>
            <person name="Chaw S.M."/>
            <person name="Liu Y.C."/>
            <person name="Wu Y.W."/>
            <person name="Wang H.Y."/>
            <person name="Lin C.I."/>
            <person name="Wu C.S."/>
            <person name="Ke H.M."/>
            <person name="Chang L.Y."/>
            <person name="Hsu C.Y."/>
            <person name="Yang H.T."/>
            <person name="Sudianto E."/>
            <person name="Hsu M.H."/>
            <person name="Wu K.P."/>
            <person name="Wang L.N."/>
            <person name="Leebens-Mack J.H."/>
            <person name="Tsai I.J."/>
        </authorList>
    </citation>
    <scope>NUCLEOTIDE SEQUENCE [LARGE SCALE GENOMIC DNA]</scope>
    <source>
        <strain evidence="12">cv. Chaw 1501</strain>
        <tissue evidence="11">Young leaves</tissue>
    </source>
</reference>
<dbReference type="InterPro" id="IPR058866">
    <property type="entry name" value="GDPGP1_N"/>
</dbReference>
<dbReference type="InterPro" id="IPR058865">
    <property type="entry name" value="GDPGP1_C"/>
</dbReference>
<dbReference type="GO" id="GO:0005085">
    <property type="term" value="F:guanyl-nucleotide exchange factor activity"/>
    <property type="evidence" value="ECO:0007669"/>
    <property type="project" value="UniProtKB-KW"/>
</dbReference>
<dbReference type="EMBL" id="QPKB01000004">
    <property type="protein sequence ID" value="RWR81849.1"/>
    <property type="molecule type" value="Genomic_DNA"/>
</dbReference>
<dbReference type="GO" id="GO:0000166">
    <property type="term" value="F:nucleotide binding"/>
    <property type="evidence" value="ECO:0007669"/>
    <property type="project" value="UniProtKB-KW"/>
</dbReference>
<dbReference type="GO" id="GO:0006006">
    <property type="term" value="P:glucose metabolic process"/>
    <property type="evidence" value="ECO:0007669"/>
    <property type="project" value="TreeGrafter"/>
</dbReference>
<dbReference type="Proteomes" id="UP000283530">
    <property type="component" value="Unassembled WGS sequence"/>
</dbReference>
<keyword evidence="7" id="KW-0547">Nucleotide-binding</keyword>
<evidence type="ECO:0000256" key="7">
    <source>
        <dbReference type="ARBA" id="ARBA00022741"/>
    </source>
</evidence>
<dbReference type="GO" id="GO:0080048">
    <property type="term" value="F:GDP-D-glucose phosphorylase activity"/>
    <property type="evidence" value="ECO:0007669"/>
    <property type="project" value="InterPro"/>
</dbReference>
<keyword evidence="12" id="KW-1185">Reference proteome</keyword>
<comment type="subcellular location">
    <subcellularLocation>
        <location evidence="1">Cytoplasm</location>
    </subcellularLocation>
</comment>
<dbReference type="InterPro" id="IPR026506">
    <property type="entry name" value="GDPGP"/>
</dbReference>
<protein>
    <submittedName>
        <fullName evidence="11">GDP-L-galactose phosphorylase 1 isoform X2</fullName>
    </submittedName>
</protein>
<evidence type="ECO:0000313" key="11">
    <source>
        <dbReference type="EMBL" id="RWR81849.1"/>
    </source>
</evidence>
<evidence type="ECO:0000256" key="1">
    <source>
        <dbReference type="ARBA" id="ARBA00004496"/>
    </source>
</evidence>
<evidence type="ECO:0000256" key="6">
    <source>
        <dbReference type="ARBA" id="ARBA00022695"/>
    </source>
</evidence>
<evidence type="ECO:0000259" key="9">
    <source>
        <dbReference type="Pfam" id="PF26216"/>
    </source>
</evidence>
<keyword evidence="4" id="KW-0344">Guanine-nucleotide releasing factor</keyword>
<name>A0A443NTK2_9MAGN</name>